<organism evidence="2 3">
    <name type="scientific">Nephila pilipes</name>
    <name type="common">Giant wood spider</name>
    <name type="synonym">Nephila maculata</name>
    <dbReference type="NCBI Taxonomy" id="299642"/>
    <lineage>
        <taxon>Eukaryota</taxon>
        <taxon>Metazoa</taxon>
        <taxon>Ecdysozoa</taxon>
        <taxon>Arthropoda</taxon>
        <taxon>Chelicerata</taxon>
        <taxon>Arachnida</taxon>
        <taxon>Araneae</taxon>
        <taxon>Araneomorphae</taxon>
        <taxon>Entelegynae</taxon>
        <taxon>Araneoidea</taxon>
        <taxon>Nephilidae</taxon>
        <taxon>Nephila</taxon>
    </lineage>
</organism>
<feature type="region of interest" description="Disordered" evidence="1">
    <location>
        <begin position="1"/>
        <end position="23"/>
    </location>
</feature>
<accession>A0A8X6N532</accession>
<reference evidence="2" key="1">
    <citation type="submission" date="2020-08" db="EMBL/GenBank/DDBJ databases">
        <title>Multicomponent nature underlies the extraordinary mechanical properties of spider dragline silk.</title>
        <authorList>
            <person name="Kono N."/>
            <person name="Nakamura H."/>
            <person name="Mori M."/>
            <person name="Yoshida Y."/>
            <person name="Ohtoshi R."/>
            <person name="Malay A.D."/>
            <person name="Moran D.A.P."/>
            <person name="Tomita M."/>
            <person name="Numata K."/>
            <person name="Arakawa K."/>
        </authorList>
    </citation>
    <scope>NUCLEOTIDE SEQUENCE</scope>
</reference>
<dbReference type="Proteomes" id="UP000887013">
    <property type="component" value="Unassembled WGS sequence"/>
</dbReference>
<comment type="caution">
    <text evidence="2">The sequence shown here is derived from an EMBL/GenBank/DDBJ whole genome shotgun (WGS) entry which is preliminary data.</text>
</comment>
<keyword evidence="3" id="KW-1185">Reference proteome</keyword>
<sequence>MCGKRVKHKSSDEAGVGTQETESQYTVQQDIFKRNRQIETDPQVLRHEGIFRKDEVKKKRQHLLGLEHLTAGEARLGARGIFEKNIPKMDQMEQIFKITNYFLKKNNCIGSQSDAV</sequence>
<dbReference type="EMBL" id="BMAW01054170">
    <property type="protein sequence ID" value="GFS95056.1"/>
    <property type="molecule type" value="Genomic_DNA"/>
</dbReference>
<evidence type="ECO:0000313" key="2">
    <source>
        <dbReference type="EMBL" id="GFS95056.1"/>
    </source>
</evidence>
<evidence type="ECO:0000313" key="3">
    <source>
        <dbReference type="Proteomes" id="UP000887013"/>
    </source>
</evidence>
<protein>
    <submittedName>
        <fullName evidence="2">Uncharacterized protein</fullName>
    </submittedName>
</protein>
<name>A0A8X6N532_NEPPI</name>
<evidence type="ECO:0000256" key="1">
    <source>
        <dbReference type="SAM" id="MobiDB-lite"/>
    </source>
</evidence>
<proteinExistence type="predicted"/>
<dbReference type="AlphaFoldDB" id="A0A8X6N532"/>
<gene>
    <name evidence="2" type="ORF">NPIL_77161</name>
</gene>